<feature type="region of interest" description="Disordered" evidence="1">
    <location>
        <begin position="260"/>
        <end position="332"/>
    </location>
</feature>
<evidence type="ECO:0000256" key="1">
    <source>
        <dbReference type="SAM" id="MobiDB-lite"/>
    </source>
</evidence>
<evidence type="ECO:0000313" key="4">
    <source>
        <dbReference type="EMBL" id="KAI0297548.1"/>
    </source>
</evidence>
<gene>
    <name evidence="4" type="ORF">B0F90DRAFT_1738028</name>
</gene>
<dbReference type="Pfam" id="PF09169">
    <property type="entry name" value="BRCA-2_helical"/>
    <property type="match status" value="1"/>
</dbReference>
<dbReference type="PANTHER" id="PTHR11289:SF0">
    <property type="entry name" value="BREAST CANCER TYPE 2 SUSCEPTIBILITY PROTEIN"/>
    <property type="match status" value="1"/>
</dbReference>
<dbReference type="InterPro" id="IPR015252">
    <property type="entry name" value="BRCA2_hlx"/>
</dbReference>
<evidence type="ECO:0000313" key="5">
    <source>
        <dbReference type="Proteomes" id="UP001203297"/>
    </source>
</evidence>
<dbReference type="Pfam" id="PF09103">
    <property type="entry name" value="BRCA-2_OB1"/>
    <property type="match status" value="1"/>
</dbReference>
<dbReference type="PANTHER" id="PTHR11289">
    <property type="entry name" value="BREAST CANCER TYPE 2 SUSCEPTIBILITY PROTEIN BRCA2"/>
    <property type="match status" value="1"/>
</dbReference>
<accession>A0AAD4M0Q5</accession>
<evidence type="ECO:0000259" key="3">
    <source>
        <dbReference type="Pfam" id="PF09169"/>
    </source>
</evidence>
<comment type="caution">
    <text evidence="4">The sequence shown here is derived from an EMBL/GenBank/DDBJ whole genome shotgun (WGS) entry which is preliminary data.</text>
</comment>
<feature type="region of interest" description="Disordered" evidence="1">
    <location>
        <begin position="408"/>
        <end position="431"/>
    </location>
</feature>
<feature type="compositionally biased region" description="Polar residues" evidence="1">
    <location>
        <begin position="414"/>
        <end position="425"/>
    </location>
</feature>
<dbReference type="Proteomes" id="UP001203297">
    <property type="component" value="Unassembled WGS sequence"/>
</dbReference>
<evidence type="ECO:0008006" key="6">
    <source>
        <dbReference type="Google" id="ProtNLM"/>
    </source>
</evidence>
<protein>
    <recommendedName>
        <fullName evidence="6">BRCA2 OB1 domain-containing protein</fullName>
    </recommendedName>
</protein>
<feature type="compositionally biased region" description="Polar residues" evidence="1">
    <location>
        <begin position="316"/>
        <end position="332"/>
    </location>
</feature>
<feature type="domain" description="BRCA2 OB1" evidence="2">
    <location>
        <begin position="567"/>
        <end position="686"/>
    </location>
</feature>
<dbReference type="InterPro" id="IPR036315">
    <property type="entry name" value="BRCA2_hlx_sf"/>
</dbReference>
<keyword evidence="5" id="KW-1185">Reference proteome</keyword>
<name>A0AAD4M0Q5_9AGAM</name>
<sequence length="941" mass="104111">MTRATCLSREYPLRTVLVIGPAPIHSPPLFPRQHQAMEHDDPNDPFTSTYKSCTGFISASAPHLQHMETSRLSSDPETGPNDRDEAMEDLGEFITPPIGFSSASGLVNSSVGFASASSLVRKSDSVTRHHASAPSHSQVFTYRADSREDSGFECMDDEAILKSLSVSASFGKKKVFQPSAIAMKAALEKVKRWEAEDGCLDPQGVSPEKYQNANISPHQALITVENVSPRRTDASQTSSVPVNPDHVISGHSSVDHHIPGFSSAGQAERGGTLLSAGSSRIPNALGNRSFQTPSASGVKGKASMKPFKSPLLNLPTVRSSGNSQSDTTFSTPNKEVTSTALVSFAFPSVVPTPGARFSTPQPIRSTPMQKRSIKKFVTPFKLGMRPGEPGHTPLRTRYDAEKVSAVVVASGSSTDRGQSTNNGTGKPTRRRFFDTTVPRDRKTLALSGLRPGTHGPEALACMGINVAELRSINPKSAIQYRFHLSSQVEPQGPSHALRELMAIGCTLATQEWVDNHWSLIIWKLAGMVALDPESEGEVVDRRRWSWAETMRQLRYRYEKELNGGARPALRLITTRDTPPAFHMILCVSDITWSESRTGEDGIPTVSHPTLELTDGWYCLRARVDEVLARAARRGVIRVGRKIAVSGASIPRDVEPCEVLEANNKVELNITGNGTHLAPWHAKLGFQSRPAIATLHSISPEGGMVPCLELVVTKVYPIAYIEFHKDGDGNITREGPRREKEELAAHDAWTRKREREYQRLRDEAEDTHKLYLDWAQRFEAKSGSWHPGEDEDMPGHIESMFDDCEYSSDPSSVLRRVSSRAEAGWLARFARERAEREREALELGLERELQSACPPREVRSFRVLMMRDARAKRRPAHRVVELTVWEVLSLAFDGVTAGQFKDGQRFQVTNLLPTQKNAWMDRHAEGSHVYLSTSKTSRWTKL</sequence>
<feature type="region of interest" description="Disordered" evidence="1">
    <location>
        <begin position="66"/>
        <end position="85"/>
    </location>
</feature>
<dbReference type="EMBL" id="WTXG01000035">
    <property type="protein sequence ID" value="KAI0297548.1"/>
    <property type="molecule type" value="Genomic_DNA"/>
</dbReference>
<dbReference type="GO" id="GO:0000724">
    <property type="term" value="P:double-strand break repair via homologous recombination"/>
    <property type="evidence" value="ECO:0007669"/>
    <property type="project" value="InterPro"/>
</dbReference>
<dbReference type="Gene3D" id="2.40.50.140">
    <property type="entry name" value="Nucleic acid-binding proteins"/>
    <property type="match status" value="3"/>
</dbReference>
<dbReference type="AlphaFoldDB" id="A0AAD4M0Q5"/>
<dbReference type="GO" id="GO:0006355">
    <property type="term" value="P:regulation of DNA-templated transcription"/>
    <property type="evidence" value="ECO:0007669"/>
    <property type="project" value="TreeGrafter"/>
</dbReference>
<feature type="compositionally biased region" description="Polar residues" evidence="1">
    <location>
        <begin position="275"/>
        <end position="295"/>
    </location>
</feature>
<proteinExistence type="predicted"/>
<feature type="domain" description="Breast cancer type 2 susceptibility protein helical" evidence="3">
    <location>
        <begin position="496"/>
        <end position="561"/>
    </location>
</feature>
<dbReference type="SUPFAM" id="SSF81872">
    <property type="entry name" value="BRCA2 helical domain"/>
    <property type="match status" value="1"/>
</dbReference>
<reference evidence="4" key="1">
    <citation type="journal article" date="2022" name="New Phytol.">
        <title>Evolutionary transition to the ectomycorrhizal habit in the genomes of a hyperdiverse lineage of mushroom-forming fungi.</title>
        <authorList>
            <person name="Looney B."/>
            <person name="Miyauchi S."/>
            <person name="Morin E."/>
            <person name="Drula E."/>
            <person name="Courty P.E."/>
            <person name="Kohler A."/>
            <person name="Kuo A."/>
            <person name="LaButti K."/>
            <person name="Pangilinan J."/>
            <person name="Lipzen A."/>
            <person name="Riley R."/>
            <person name="Andreopoulos W."/>
            <person name="He G."/>
            <person name="Johnson J."/>
            <person name="Nolan M."/>
            <person name="Tritt A."/>
            <person name="Barry K.W."/>
            <person name="Grigoriev I.V."/>
            <person name="Nagy L.G."/>
            <person name="Hibbett D."/>
            <person name="Henrissat B."/>
            <person name="Matheny P.B."/>
            <person name="Labbe J."/>
            <person name="Martin F.M."/>
        </authorList>
    </citation>
    <scope>NUCLEOTIDE SEQUENCE</scope>
    <source>
        <strain evidence="4">BPL690</strain>
    </source>
</reference>
<dbReference type="InterPro" id="IPR015187">
    <property type="entry name" value="BRCA2_OB_1"/>
</dbReference>
<dbReference type="SUPFAM" id="SSF50249">
    <property type="entry name" value="Nucleic acid-binding proteins"/>
    <property type="match status" value="2"/>
</dbReference>
<dbReference type="InterPro" id="IPR015525">
    <property type="entry name" value="BRCA2"/>
</dbReference>
<dbReference type="CDD" id="cd04493">
    <property type="entry name" value="BRCA2DBD_OB1"/>
    <property type="match status" value="1"/>
</dbReference>
<organism evidence="4 5">
    <name type="scientific">Multifurca ochricompacta</name>
    <dbReference type="NCBI Taxonomy" id="376703"/>
    <lineage>
        <taxon>Eukaryota</taxon>
        <taxon>Fungi</taxon>
        <taxon>Dikarya</taxon>
        <taxon>Basidiomycota</taxon>
        <taxon>Agaricomycotina</taxon>
        <taxon>Agaricomycetes</taxon>
        <taxon>Russulales</taxon>
        <taxon>Russulaceae</taxon>
        <taxon>Multifurca</taxon>
    </lineage>
</organism>
<evidence type="ECO:0000259" key="2">
    <source>
        <dbReference type="Pfam" id="PF09103"/>
    </source>
</evidence>
<dbReference type="InterPro" id="IPR012340">
    <property type="entry name" value="NA-bd_OB-fold"/>
</dbReference>